<gene>
    <name evidence="2" type="ORF">H8E29_03340</name>
</gene>
<evidence type="ECO:0000313" key="2">
    <source>
        <dbReference type="EMBL" id="MBC8334277.1"/>
    </source>
</evidence>
<dbReference type="PANTHER" id="PTHR48090">
    <property type="entry name" value="UNDECAPRENYL-PHOSPHATE 4-DEOXY-4-FORMAMIDO-L-ARABINOSE TRANSFERASE-RELATED"/>
    <property type="match status" value="1"/>
</dbReference>
<dbReference type="CDD" id="cd04179">
    <property type="entry name" value="DPM_DPG-synthase_like"/>
    <property type="match status" value="1"/>
</dbReference>
<dbReference type="EMBL" id="JACNJN010000057">
    <property type="protein sequence ID" value="MBC8334277.1"/>
    <property type="molecule type" value="Genomic_DNA"/>
</dbReference>
<dbReference type="Pfam" id="PF00535">
    <property type="entry name" value="Glycos_transf_2"/>
    <property type="match status" value="1"/>
</dbReference>
<evidence type="ECO:0000259" key="1">
    <source>
        <dbReference type="Pfam" id="PF00535"/>
    </source>
</evidence>
<feature type="domain" description="Glycosyltransferase 2-like" evidence="1">
    <location>
        <begin position="4"/>
        <end position="156"/>
    </location>
</feature>
<dbReference type="InterPro" id="IPR001173">
    <property type="entry name" value="Glyco_trans_2-like"/>
</dbReference>
<dbReference type="SUPFAM" id="SSF53448">
    <property type="entry name" value="Nucleotide-diphospho-sugar transferases"/>
    <property type="match status" value="1"/>
</dbReference>
<dbReference type="InterPro" id="IPR050256">
    <property type="entry name" value="Glycosyltransferase_2"/>
</dbReference>
<organism evidence="2 3">
    <name type="scientific">Candidatus Desulfolinea nitratireducens</name>
    <dbReference type="NCBI Taxonomy" id="2841698"/>
    <lineage>
        <taxon>Bacteria</taxon>
        <taxon>Bacillati</taxon>
        <taxon>Chloroflexota</taxon>
        <taxon>Anaerolineae</taxon>
        <taxon>Anaerolineales</taxon>
        <taxon>Anaerolineales incertae sedis</taxon>
        <taxon>Candidatus Desulfolinea</taxon>
    </lineage>
</organism>
<dbReference type="Gene3D" id="3.90.550.10">
    <property type="entry name" value="Spore Coat Polysaccharide Biosynthesis Protein SpsA, Chain A"/>
    <property type="match status" value="1"/>
</dbReference>
<sequence length="224" mass="24907">MKISIIIPAFNEEDSIGHVLDRIPKKDTYEVIVVDGGSEDQTVGIAEANGARVIHESRRGYGRACATGLEEATGKIAVFLDADGADDPTQIPELIAPLFDDQADLVLGSRIAGGIDPGAMRWHQYFGNWLAAGLFRRLYNLPITDLSPFRAVNRDKLLSLKMQEMTYGWPTEMIAKAARHNWRIKEIPVNYFPRYGGQSKISGTIKGTILATYYILSTIFQYAR</sequence>
<proteinExistence type="predicted"/>
<dbReference type="InterPro" id="IPR029044">
    <property type="entry name" value="Nucleotide-diphossugar_trans"/>
</dbReference>
<protein>
    <submittedName>
        <fullName evidence="2">Glycosyltransferase family 2 protein</fullName>
    </submittedName>
</protein>
<dbReference type="AlphaFoldDB" id="A0A8J6NIL1"/>
<reference evidence="2 3" key="1">
    <citation type="submission" date="2020-08" db="EMBL/GenBank/DDBJ databases">
        <title>Bridging the membrane lipid divide: bacteria of the FCB group superphylum have the potential to synthesize archaeal ether lipids.</title>
        <authorList>
            <person name="Villanueva L."/>
            <person name="Von Meijenfeldt F.A.B."/>
            <person name="Westbye A.B."/>
            <person name="Yadav S."/>
            <person name="Hopmans E.C."/>
            <person name="Dutilh B.E."/>
            <person name="Sinninghe Damste J.S."/>
        </authorList>
    </citation>
    <scope>NUCLEOTIDE SEQUENCE [LARGE SCALE GENOMIC DNA]</scope>
    <source>
        <strain evidence="2">NIOZ-UU36</strain>
    </source>
</reference>
<dbReference type="Proteomes" id="UP000614469">
    <property type="component" value="Unassembled WGS sequence"/>
</dbReference>
<dbReference type="PANTHER" id="PTHR48090:SF7">
    <property type="entry name" value="RFBJ PROTEIN"/>
    <property type="match status" value="1"/>
</dbReference>
<accession>A0A8J6NIL1</accession>
<comment type="caution">
    <text evidence="2">The sequence shown here is derived from an EMBL/GenBank/DDBJ whole genome shotgun (WGS) entry which is preliminary data.</text>
</comment>
<evidence type="ECO:0000313" key="3">
    <source>
        <dbReference type="Proteomes" id="UP000614469"/>
    </source>
</evidence>
<name>A0A8J6NIL1_9CHLR</name>